<keyword evidence="7 9" id="KW-0472">Membrane</keyword>
<evidence type="ECO:0000256" key="2">
    <source>
        <dbReference type="ARBA" id="ARBA00022448"/>
    </source>
</evidence>
<dbReference type="PANTHER" id="PTHR35011">
    <property type="entry name" value="2,3-DIKETO-L-GULONATE TRAP TRANSPORTER SMALL PERMEASE PROTEIN YIAM"/>
    <property type="match status" value="1"/>
</dbReference>
<dbReference type="InterPro" id="IPR007387">
    <property type="entry name" value="TRAP_DctQ"/>
</dbReference>
<dbReference type="OrthoDB" id="7866592at2"/>
<keyword evidence="3" id="KW-1003">Cell membrane</keyword>
<evidence type="ECO:0000256" key="7">
    <source>
        <dbReference type="ARBA" id="ARBA00023136"/>
    </source>
</evidence>
<keyword evidence="2 9" id="KW-0813">Transport</keyword>
<dbReference type="RefSeq" id="WP_110032525.1">
    <property type="nucleotide sequence ID" value="NZ_QGTR01000003.1"/>
</dbReference>
<reference evidence="11 12" key="1">
    <citation type="submission" date="2018-05" db="EMBL/GenBank/DDBJ databases">
        <title>Genomic Encyclopedia of Type Strains, Phase IV (KMG-IV): sequencing the most valuable type-strain genomes for metagenomic binning, comparative biology and taxonomic classification.</title>
        <authorList>
            <person name="Goeker M."/>
        </authorList>
    </citation>
    <scope>NUCLEOTIDE SEQUENCE [LARGE SCALE GENOMIC DNA]</scope>
    <source>
        <strain evidence="11 12">DSM 16791</strain>
    </source>
</reference>
<evidence type="ECO:0000256" key="3">
    <source>
        <dbReference type="ARBA" id="ARBA00022475"/>
    </source>
</evidence>
<evidence type="ECO:0000256" key="6">
    <source>
        <dbReference type="ARBA" id="ARBA00022989"/>
    </source>
</evidence>
<evidence type="ECO:0000313" key="12">
    <source>
        <dbReference type="Proteomes" id="UP000246352"/>
    </source>
</evidence>
<comment type="subunit">
    <text evidence="9">The complex comprises the extracytoplasmic solute receptor protein and the two transmembrane proteins.</text>
</comment>
<evidence type="ECO:0000256" key="4">
    <source>
        <dbReference type="ARBA" id="ARBA00022519"/>
    </source>
</evidence>
<dbReference type="AlphaFoldDB" id="A0A317PIM0"/>
<protein>
    <recommendedName>
        <fullName evidence="9">TRAP transporter small permease protein</fullName>
    </recommendedName>
</protein>
<comment type="caution">
    <text evidence="11">The sequence shown here is derived from an EMBL/GenBank/DDBJ whole genome shotgun (WGS) entry which is preliminary data.</text>
</comment>
<feature type="transmembrane region" description="Helical" evidence="9">
    <location>
        <begin position="147"/>
        <end position="168"/>
    </location>
</feature>
<comment type="similarity">
    <text evidence="8 9">Belongs to the TRAP transporter small permease family.</text>
</comment>
<comment type="subcellular location">
    <subcellularLocation>
        <location evidence="1 9">Cell inner membrane</location>
        <topology evidence="1 9">Multi-pass membrane protein</topology>
    </subcellularLocation>
</comment>
<sequence>MRQDESRAAEAAEAASLAVRSINALVRLGGALATLMILGVFCIVAVAIVRRYFFNAPLMWGDQFVGYVLVAIVMLGAAEAFRKGDHIAIDLLSSRFGPHAARWLDIFASLAVLAFAVVLGMSTWGSIRFAYDFGSYSIGYIEIATWVPQLPMLAGSVLLGLAAVARLLDRITGGKRS</sequence>
<evidence type="ECO:0000259" key="10">
    <source>
        <dbReference type="Pfam" id="PF04290"/>
    </source>
</evidence>
<keyword evidence="5 9" id="KW-0812">Transmembrane</keyword>
<feature type="transmembrane region" description="Helical" evidence="9">
    <location>
        <begin position="30"/>
        <end position="52"/>
    </location>
</feature>
<dbReference type="GO" id="GO:0005886">
    <property type="term" value="C:plasma membrane"/>
    <property type="evidence" value="ECO:0007669"/>
    <property type="project" value="UniProtKB-SubCell"/>
</dbReference>
<keyword evidence="12" id="KW-1185">Reference proteome</keyword>
<evidence type="ECO:0000256" key="8">
    <source>
        <dbReference type="ARBA" id="ARBA00038436"/>
    </source>
</evidence>
<dbReference type="GO" id="GO:0022857">
    <property type="term" value="F:transmembrane transporter activity"/>
    <property type="evidence" value="ECO:0007669"/>
    <property type="project" value="UniProtKB-UniRule"/>
</dbReference>
<comment type="function">
    <text evidence="9">Part of the tripartite ATP-independent periplasmic (TRAP) transport system.</text>
</comment>
<feature type="transmembrane region" description="Helical" evidence="9">
    <location>
        <begin position="64"/>
        <end position="82"/>
    </location>
</feature>
<feature type="domain" description="Tripartite ATP-independent periplasmic transporters DctQ component" evidence="10">
    <location>
        <begin position="41"/>
        <end position="172"/>
    </location>
</feature>
<name>A0A317PIM0_9HYPH</name>
<keyword evidence="6 9" id="KW-1133">Transmembrane helix</keyword>
<feature type="transmembrane region" description="Helical" evidence="9">
    <location>
        <begin position="103"/>
        <end position="127"/>
    </location>
</feature>
<dbReference type="PANTHER" id="PTHR35011:SF2">
    <property type="entry name" value="2,3-DIKETO-L-GULONATE TRAP TRANSPORTER SMALL PERMEASE PROTEIN YIAM"/>
    <property type="match status" value="1"/>
</dbReference>
<organism evidence="11 12">
    <name type="scientific">Hoeflea marina</name>
    <dbReference type="NCBI Taxonomy" id="274592"/>
    <lineage>
        <taxon>Bacteria</taxon>
        <taxon>Pseudomonadati</taxon>
        <taxon>Pseudomonadota</taxon>
        <taxon>Alphaproteobacteria</taxon>
        <taxon>Hyphomicrobiales</taxon>
        <taxon>Rhizobiaceae</taxon>
        <taxon>Hoeflea</taxon>
    </lineage>
</organism>
<evidence type="ECO:0000313" key="11">
    <source>
        <dbReference type="EMBL" id="PWW00292.1"/>
    </source>
</evidence>
<dbReference type="InterPro" id="IPR055348">
    <property type="entry name" value="DctQ"/>
</dbReference>
<evidence type="ECO:0000256" key="5">
    <source>
        <dbReference type="ARBA" id="ARBA00022692"/>
    </source>
</evidence>
<dbReference type="EMBL" id="QGTR01000003">
    <property type="protein sequence ID" value="PWW00292.1"/>
    <property type="molecule type" value="Genomic_DNA"/>
</dbReference>
<dbReference type="Pfam" id="PF04290">
    <property type="entry name" value="DctQ"/>
    <property type="match status" value="1"/>
</dbReference>
<gene>
    <name evidence="11" type="ORF">DFR52_103495</name>
</gene>
<dbReference type="GO" id="GO:0015740">
    <property type="term" value="P:C4-dicarboxylate transport"/>
    <property type="evidence" value="ECO:0007669"/>
    <property type="project" value="TreeGrafter"/>
</dbReference>
<proteinExistence type="inferred from homology"/>
<accession>A0A317PIM0</accession>
<dbReference type="Proteomes" id="UP000246352">
    <property type="component" value="Unassembled WGS sequence"/>
</dbReference>
<evidence type="ECO:0000256" key="9">
    <source>
        <dbReference type="RuleBase" id="RU369079"/>
    </source>
</evidence>
<keyword evidence="4 9" id="KW-0997">Cell inner membrane</keyword>
<evidence type="ECO:0000256" key="1">
    <source>
        <dbReference type="ARBA" id="ARBA00004429"/>
    </source>
</evidence>